<gene>
    <name evidence="2" type="ordered locus">Zmob_0520</name>
</gene>
<evidence type="ECO:0000313" key="3">
    <source>
        <dbReference type="Proteomes" id="UP000001494"/>
    </source>
</evidence>
<feature type="region of interest" description="Disordered" evidence="1">
    <location>
        <begin position="24"/>
        <end position="44"/>
    </location>
</feature>
<dbReference type="OrthoDB" id="9900011at2"/>
<protein>
    <submittedName>
        <fullName evidence="2">Uncharacterized protein</fullName>
    </submittedName>
</protein>
<proteinExistence type="predicted"/>
<accession>A0A0H3FX91</accession>
<dbReference type="GeneID" id="79904066"/>
<evidence type="ECO:0000256" key="1">
    <source>
        <dbReference type="SAM" id="MobiDB-lite"/>
    </source>
</evidence>
<name>A0A0H3FX91_ZYMMA</name>
<organism evidence="2 3">
    <name type="scientific">Zymomonas mobilis subsp. mobilis (strain ATCC 10988 / DSM 424 / LMG 404 / NCIMB 8938 / NRRL B-806 / ZM1)</name>
    <dbReference type="NCBI Taxonomy" id="555217"/>
    <lineage>
        <taxon>Bacteria</taxon>
        <taxon>Pseudomonadati</taxon>
        <taxon>Pseudomonadota</taxon>
        <taxon>Alphaproteobacteria</taxon>
        <taxon>Sphingomonadales</taxon>
        <taxon>Zymomonadaceae</taxon>
        <taxon>Zymomonas</taxon>
    </lineage>
</organism>
<dbReference type="AlphaFoldDB" id="A0A0H3FX91"/>
<dbReference type="RefSeq" id="WP_011240646.1">
    <property type="nucleotide sequence ID" value="NC_017262.1"/>
</dbReference>
<dbReference type="Proteomes" id="UP000001494">
    <property type="component" value="Chromosome"/>
</dbReference>
<reference evidence="2 3" key="1">
    <citation type="journal article" date="2011" name="J. Bacteriol.">
        <title>Genome sequence of the ethanol-producing Zymomonas mobilis subsp. mobilis lectotype strain ATCC 10988.</title>
        <authorList>
            <person name="Pappas K.M."/>
            <person name="Kouvelis V.N."/>
            <person name="Saunders E."/>
            <person name="Brettin T.S."/>
            <person name="Bruce D."/>
            <person name="Detter C."/>
            <person name="Balakireva M."/>
            <person name="Han C.S."/>
            <person name="Savvakis G."/>
            <person name="Kyrpides N.C."/>
            <person name="Typas M.A."/>
        </authorList>
    </citation>
    <scope>NUCLEOTIDE SEQUENCE [LARGE SCALE GENOMIC DNA]</scope>
    <source>
        <strain evidence="3">ATCC 10988 / DSM 424 / CCUG 17860 / LMG 404 / NCIMB 8938 / NRRL B-806 / ZM1</strain>
    </source>
</reference>
<sequence length="83" mass="9301">MKNDVNFSEESIEIFKILSERLTTGQKDSPTAQAERKRQSFADKPSSVTALIELLTQEEGTQTSFLEILDGHFNPDALKTSQI</sequence>
<dbReference type="HOGENOM" id="CLU_2541856_0_0_5"/>
<dbReference type="KEGG" id="zmm:Zmob_0520"/>
<dbReference type="EMBL" id="CP002850">
    <property type="protein sequence ID" value="AEH62366.1"/>
    <property type="molecule type" value="Genomic_DNA"/>
</dbReference>
<evidence type="ECO:0000313" key="2">
    <source>
        <dbReference type="EMBL" id="AEH62366.1"/>
    </source>
</evidence>